<dbReference type="GO" id="GO:0020037">
    <property type="term" value="F:heme binding"/>
    <property type="evidence" value="ECO:0007669"/>
    <property type="project" value="UniProtKB-UniRule"/>
</dbReference>
<dbReference type="PROSITE" id="PS50873">
    <property type="entry name" value="PEROXIDASE_4"/>
    <property type="match status" value="1"/>
</dbReference>
<feature type="active site" description="Proton acceptor" evidence="13">
    <location>
        <position position="68"/>
    </location>
</feature>
<dbReference type="SUPFAM" id="SSF48113">
    <property type="entry name" value="Heme-dependent peroxidases"/>
    <property type="match status" value="1"/>
</dbReference>
<comment type="subcellular location">
    <subcellularLocation>
        <location evidence="18">Secreted</location>
    </subcellularLocation>
</comment>
<dbReference type="InterPro" id="IPR010255">
    <property type="entry name" value="Haem_peroxidase_sf"/>
</dbReference>
<dbReference type="InterPro" id="IPR019794">
    <property type="entry name" value="Peroxidases_AS"/>
</dbReference>
<evidence type="ECO:0000256" key="12">
    <source>
        <dbReference type="ARBA" id="ARBA00023324"/>
    </source>
</evidence>
<feature type="binding site" evidence="15">
    <location>
        <position position="242"/>
    </location>
    <ligand>
        <name>Ca(2+)</name>
        <dbReference type="ChEBI" id="CHEBI:29108"/>
        <label>2</label>
    </ligand>
</feature>
<evidence type="ECO:0000256" key="2">
    <source>
        <dbReference type="ARBA" id="ARBA00006873"/>
    </source>
</evidence>
<evidence type="ECO:0000256" key="4">
    <source>
        <dbReference type="ARBA" id="ARBA00022559"/>
    </source>
</evidence>
<dbReference type="GO" id="GO:0006979">
    <property type="term" value="P:response to oxidative stress"/>
    <property type="evidence" value="ECO:0007669"/>
    <property type="project" value="UniProtKB-UniRule"/>
</dbReference>
<gene>
    <name evidence="20" type="primary">poxN1</name>
    <name evidence="20" type="ORF">QJS10_CPB12g01231</name>
</gene>
<evidence type="ECO:0000259" key="19">
    <source>
        <dbReference type="PROSITE" id="PS50873"/>
    </source>
</evidence>
<comment type="cofactor">
    <cofactor evidence="15 18">
        <name>heme b</name>
        <dbReference type="ChEBI" id="CHEBI:60344"/>
    </cofactor>
    <text evidence="15 18">Binds 1 heme b (iron(II)-protoporphyrin IX) group per subunit.</text>
</comment>
<evidence type="ECO:0000256" key="18">
    <source>
        <dbReference type="RuleBase" id="RU362060"/>
    </source>
</evidence>
<evidence type="ECO:0000256" key="8">
    <source>
        <dbReference type="ARBA" id="ARBA00022837"/>
    </source>
</evidence>
<comment type="caution">
    <text evidence="20">The sequence shown here is derived from an EMBL/GenBank/DDBJ whole genome shotgun (WGS) entry which is preliminary data.</text>
</comment>
<dbReference type="InterPro" id="IPR019793">
    <property type="entry name" value="Peroxidases_heam-ligand_BS"/>
</dbReference>
<evidence type="ECO:0000313" key="20">
    <source>
        <dbReference type="EMBL" id="KAK1302837.1"/>
    </source>
</evidence>
<evidence type="ECO:0000256" key="10">
    <source>
        <dbReference type="ARBA" id="ARBA00023004"/>
    </source>
</evidence>
<comment type="similarity">
    <text evidence="2">Belongs to the peroxidase family. Ascorbate peroxidase subfamily.</text>
</comment>
<evidence type="ECO:0000256" key="11">
    <source>
        <dbReference type="ARBA" id="ARBA00023157"/>
    </source>
</evidence>
<feature type="disulfide bond" evidence="17">
    <location>
        <begin position="37"/>
        <end position="113"/>
    </location>
</feature>
<evidence type="ECO:0000256" key="7">
    <source>
        <dbReference type="ARBA" id="ARBA00022729"/>
    </source>
</evidence>
<comment type="catalytic activity">
    <reaction evidence="1 18">
        <text>2 a phenolic donor + H2O2 = 2 a phenolic radical donor + 2 H2O</text>
        <dbReference type="Rhea" id="RHEA:56136"/>
        <dbReference type="ChEBI" id="CHEBI:15377"/>
        <dbReference type="ChEBI" id="CHEBI:16240"/>
        <dbReference type="ChEBI" id="CHEBI:139520"/>
        <dbReference type="ChEBI" id="CHEBI:139521"/>
        <dbReference type="EC" id="1.11.1.7"/>
    </reaction>
</comment>
<dbReference type="Proteomes" id="UP001180020">
    <property type="component" value="Unassembled WGS sequence"/>
</dbReference>
<feature type="binding site" description="axial binding residue" evidence="15">
    <location>
        <position position="190"/>
    </location>
    <ligand>
        <name>heme b</name>
        <dbReference type="ChEBI" id="CHEBI:60344"/>
    </ligand>
    <ligandPart>
        <name>Fe</name>
        <dbReference type="ChEBI" id="CHEBI:18248"/>
    </ligandPart>
</feature>
<feature type="signal peptide" evidence="18">
    <location>
        <begin position="1"/>
        <end position="25"/>
    </location>
</feature>
<dbReference type="CDD" id="cd00693">
    <property type="entry name" value="secretory_peroxidase"/>
    <property type="match status" value="1"/>
</dbReference>
<dbReference type="PROSITE" id="PS00436">
    <property type="entry name" value="PEROXIDASE_2"/>
    <property type="match status" value="1"/>
</dbReference>
<dbReference type="FunFam" id="1.10.420.10:FF:000010">
    <property type="entry name" value="Peroxidase"/>
    <property type="match status" value="1"/>
</dbReference>
<feature type="binding site" evidence="15">
    <location>
        <position position="69"/>
    </location>
    <ligand>
        <name>Ca(2+)</name>
        <dbReference type="ChEBI" id="CHEBI:29108"/>
        <label>1</label>
    </ligand>
</feature>
<proteinExistence type="inferred from homology"/>
<feature type="binding site" evidence="15">
    <location>
        <position position="76"/>
    </location>
    <ligand>
        <name>Ca(2+)</name>
        <dbReference type="ChEBI" id="CHEBI:29108"/>
        <label>1</label>
    </ligand>
</feature>
<keyword evidence="12 18" id="KW-0376">Hydrogen peroxide</keyword>
<feature type="binding site" evidence="15">
    <location>
        <position position="72"/>
    </location>
    <ligand>
        <name>Ca(2+)</name>
        <dbReference type="ChEBI" id="CHEBI:29108"/>
        <label>1</label>
    </ligand>
</feature>
<feature type="binding site" evidence="15">
    <location>
        <position position="74"/>
    </location>
    <ligand>
        <name>Ca(2+)</name>
        <dbReference type="ChEBI" id="CHEBI:29108"/>
        <label>1</label>
    </ligand>
</feature>
<keyword evidence="6 15" id="KW-0479">Metal-binding</keyword>
<feature type="disulfide bond" evidence="17">
    <location>
        <begin position="70"/>
        <end position="75"/>
    </location>
</feature>
<evidence type="ECO:0000256" key="6">
    <source>
        <dbReference type="ARBA" id="ARBA00022723"/>
    </source>
</evidence>
<dbReference type="GO" id="GO:0050832">
    <property type="term" value="P:defense response to fungus"/>
    <property type="evidence" value="ECO:0007669"/>
    <property type="project" value="UniProtKB-ARBA"/>
</dbReference>
<feature type="disulfide bond" evidence="17">
    <location>
        <begin position="197"/>
        <end position="229"/>
    </location>
</feature>
<evidence type="ECO:0000313" key="21">
    <source>
        <dbReference type="Proteomes" id="UP001180020"/>
    </source>
</evidence>
<dbReference type="EC" id="1.11.1.7" evidence="18"/>
<name>A0AAV9DPR6_ACOCL</name>
<evidence type="ECO:0000256" key="16">
    <source>
        <dbReference type="PIRSR" id="PIRSR600823-4"/>
    </source>
</evidence>
<dbReference type="GO" id="GO:0042744">
    <property type="term" value="P:hydrogen peroxide catabolic process"/>
    <property type="evidence" value="ECO:0007669"/>
    <property type="project" value="UniProtKB-KW"/>
</dbReference>
<dbReference type="InterPro" id="IPR002016">
    <property type="entry name" value="Haem_peroxidase"/>
</dbReference>
<dbReference type="Gene3D" id="1.10.420.10">
    <property type="entry name" value="Peroxidase, domain 2"/>
    <property type="match status" value="1"/>
</dbReference>
<dbReference type="EMBL" id="JAUJYO010000012">
    <property type="protein sequence ID" value="KAK1302837.1"/>
    <property type="molecule type" value="Genomic_DNA"/>
</dbReference>
<dbReference type="PRINTS" id="PR00458">
    <property type="entry name" value="PEROXIDASE"/>
</dbReference>
<sequence length="327" mass="35198">MGSSNIHCSLFVFLLLILRTPSVRAEGTSVGFYDSSCPQAESVVRSTVQDHFNTDPTIAPGLLRMHFHDCFVKGCDGSILINGPSAEKNALPNLNLKGFEVIDDAKAQLEVVCPGVVSCADILALAARDSVDMTGGPSWAVPTGRRDGLVSSTTDADNLPSFTDSIEAQRQKFLEKGLSMQDLVTLVGAHTIGTTACQFIRYRLYNFTSDGGPDPSINPSFLPRLQAICPSDGDGSRRVSLDTGSEGEFDLSYYANLKNGRGVLESDQKLWTDPSTRVFVQRYTGLVGGLLGFFDNAFSRSMVKLSNVEVLTGSLGEIRSICSAFNS</sequence>
<dbReference type="Pfam" id="PF00141">
    <property type="entry name" value="peroxidase"/>
    <property type="match status" value="1"/>
</dbReference>
<dbReference type="InterPro" id="IPR033905">
    <property type="entry name" value="Secretory_peroxidase"/>
</dbReference>
<feature type="disulfide bond" evidence="17">
    <location>
        <begin position="119"/>
        <end position="322"/>
    </location>
</feature>
<dbReference type="PANTHER" id="PTHR31235">
    <property type="entry name" value="PEROXIDASE 25-RELATED"/>
    <property type="match status" value="1"/>
</dbReference>
<reference evidence="20" key="1">
    <citation type="journal article" date="2023" name="Nat. Commun.">
        <title>Diploid and tetraploid genomes of Acorus and the evolution of monocots.</title>
        <authorList>
            <person name="Ma L."/>
            <person name="Liu K.W."/>
            <person name="Li Z."/>
            <person name="Hsiao Y.Y."/>
            <person name="Qi Y."/>
            <person name="Fu T."/>
            <person name="Tang G.D."/>
            <person name="Zhang D."/>
            <person name="Sun W.H."/>
            <person name="Liu D.K."/>
            <person name="Li Y."/>
            <person name="Chen G.Z."/>
            <person name="Liu X.D."/>
            <person name="Liao X.Y."/>
            <person name="Jiang Y.T."/>
            <person name="Yu X."/>
            <person name="Hao Y."/>
            <person name="Huang J."/>
            <person name="Zhao X.W."/>
            <person name="Ke S."/>
            <person name="Chen Y.Y."/>
            <person name="Wu W.L."/>
            <person name="Hsu J.L."/>
            <person name="Lin Y.F."/>
            <person name="Huang M.D."/>
            <person name="Li C.Y."/>
            <person name="Huang L."/>
            <person name="Wang Z.W."/>
            <person name="Zhao X."/>
            <person name="Zhong W.Y."/>
            <person name="Peng D.H."/>
            <person name="Ahmad S."/>
            <person name="Lan S."/>
            <person name="Zhang J.S."/>
            <person name="Tsai W.C."/>
            <person name="Van de Peer Y."/>
            <person name="Liu Z.J."/>
        </authorList>
    </citation>
    <scope>NUCLEOTIDE SEQUENCE</scope>
    <source>
        <strain evidence="20">CP</strain>
    </source>
</reference>
<dbReference type="FunFam" id="1.10.520.10:FF:000001">
    <property type="entry name" value="Peroxidase"/>
    <property type="match status" value="1"/>
</dbReference>
<keyword evidence="9 18" id="KW-0560">Oxidoreductase</keyword>
<evidence type="ECO:0000256" key="13">
    <source>
        <dbReference type="PIRSR" id="PIRSR600823-1"/>
    </source>
</evidence>
<comment type="similarity">
    <text evidence="18">Belongs to the peroxidase family. Classical plant (class III) peroxidase subfamily.</text>
</comment>
<keyword evidence="3 18" id="KW-0964">Secreted</keyword>
<evidence type="ECO:0000256" key="9">
    <source>
        <dbReference type="ARBA" id="ARBA00023002"/>
    </source>
</evidence>
<comment type="function">
    <text evidence="18">Removal of H(2)O(2), oxidation of toxic reductants, biosynthesis and degradation of lignin, suberization, auxin catabolism, response to environmental stresses such as wounding, pathogen attack and oxidative stress.</text>
</comment>
<evidence type="ECO:0000256" key="5">
    <source>
        <dbReference type="ARBA" id="ARBA00022617"/>
    </source>
</evidence>
<dbReference type="PROSITE" id="PS00435">
    <property type="entry name" value="PEROXIDASE_1"/>
    <property type="match status" value="1"/>
</dbReference>
<feature type="binding site" evidence="15">
    <location>
        <position position="191"/>
    </location>
    <ligand>
        <name>Ca(2+)</name>
        <dbReference type="ChEBI" id="CHEBI:29108"/>
        <label>2</label>
    </ligand>
</feature>
<feature type="binding site" evidence="14">
    <location>
        <position position="160"/>
    </location>
    <ligand>
        <name>substrate</name>
    </ligand>
</feature>
<dbReference type="Gene3D" id="1.10.520.10">
    <property type="match status" value="1"/>
</dbReference>
<keyword evidence="5 18" id="KW-0349">Heme</keyword>
<evidence type="ECO:0000256" key="17">
    <source>
        <dbReference type="PIRSR" id="PIRSR600823-5"/>
    </source>
</evidence>
<feature type="site" description="Transition state stabilizer" evidence="16">
    <location>
        <position position="64"/>
    </location>
</feature>
<evidence type="ECO:0000256" key="3">
    <source>
        <dbReference type="ARBA" id="ARBA00022525"/>
    </source>
</evidence>
<dbReference type="GO" id="GO:0140825">
    <property type="term" value="F:lactoperoxidase activity"/>
    <property type="evidence" value="ECO:0007669"/>
    <property type="project" value="UniProtKB-EC"/>
</dbReference>
<evidence type="ECO:0000256" key="1">
    <source>
        <dbReference type="ARBA" id="ARBA00000189"/>
    </source>
</evidence>
<feature type="chain" id="PRO_5043087411" description="Peroxidase" evidence="18">
    <location>
        <begin position="26"/>
        <end position="327"/>
    </location>
</feature>
<feature type="binding site" evidence="15">
    <location>
        <position position="87"/>
    </location>
    <ligand>
        <name>Ca(2+)</name>
        <dbReference type="ChEBI" id="CHEBI:29108"/>
        <label>1</label>
    </ligand>
</feature>
<protein>
    <recommendedName>
        <fullName evidence="18">Peroxidase</fullName>
        <ecNumber evidence="18">1.11.1.7</ecNumber>
    </recommendedName>
</protein>
<keyword evidence="21" id="KW-1185">Reference proteome</keyword>
<dbReference type="AlphaFoldDB" id="A0AAV9DPR6"/>
<feature type="binding site" evidence="15">
    <location>
        <position position="78"/>
    </location>
    <ligand>
        <name>Ca(2+)</name>
        <dbReference type="ChEBI" id="CHEBI:29108"/>
        <label>1</label>
    </ligand>
</feature>
<feature type="domain" description="Plant heme peroxidase family profile" evidence="19">
    <location>
        <begin position="27"/>
        <end position="326"/>
    </location>
</feature>
<organism evidence="20 21">
    <name type="scientific">Acorus calamus</name>
    <name type="common">Sweet flag</name>
    <dbReference type="NCBI Taxonomy" id="4465"/>
    <lineage>
        <taxon>Eukaryota</taxon>
        <taxon>Viridiplantae</taxon>
        <taxon>Streptophyta</taxon>
        <taxon>Embryophyta</taxon>
        <taxon>Tracheophyta</taxon>
        <taxon>Spermatophyta</taxon>
        <taxon>Magnoliopsida</taxon>
        <taxon>Liliopsida</taxon>
        <taxon>Acoraceae</taxon>
        <taxon>Acorus</taxon>
    </lineage>
</organism>
<comment type="cofactor">
    <cofactor evidence="15 18">
        <name>Ca(2+)</name>
        <dbReference type="ChEBI" id="CHEBI:29108"/>
    </cofactor>
    <text evidence="15 18">Binds 2 calcium ions per subunit.</text>
</comment>
<reference evidence="20" key="2">
    <citation type="submission" date="2023-06" db="EMBL/GenBank/DDBJ databases">
        <authorList>
            <person name="Ma L."/>
            <person name="Liu K.-W."/>
            <person name="Li Z."/>
            <person name="Hsiao Y.-Y."/>
            <person name="Qi Y."/>
            <person name="Fu T."/>
            <person name="Tang G."/>
            <person name="Zhang D."/>
            <person name="Sun W.-H."/>
            <person name="Liu D.-K."/>
            <person name="Li Y."/>
            <person name="Chen G.-Z."/>
            <person name="Liu X.-D."/>
            <person name="Liao X.-Y."/>
            <person name="Jiang Y.-T."/>
            <person name="Yu X."/>
            <person name="Hao Y."/>
            <person name="Huang J."/>
            <person name="Zhao X.-W."/>
            <person name="Ke S."/>
            <person name="Chen Y.-Y."/>
            <person name="Wu W.-L."/>
            <person name="Hsu J.-L."/>
            <person name="Lin Y.-F."/>
            <person name="Huang M.-D."/>
            <person name="Li C.-Y."/>
            <person name="Huang L."/>
            <person name="Wang Z.-W."/>
            <person name="Zhao X."/>
            <person name="Zhong W.-Y."/>
            <person name="Peng D.-H."/>
            <person name="Ahmad S."/>
            <person name="Lan S."/>
            <person name="Zhang J.-S."/>
            <person name="Tsai W.-C."/>
            <person name="Van De Peer Y."/>
            <person name="Liu Z.-J."/>
        </authorList>
    </citation>
    <scope>NUCLEOTIDE SEQUENCE</scope>
    <source>
        <strain evidence="20">CP</strain>
        <tissue evidence="20">Leaves</tissue>
    </source>
</reference>
<keyword evidence="11 17" id="KW-1015">Disulfide bond</keyword>
<evidence type="ECO:0000256" key="14">
    <source>
        <dbReference type="PIRSR" id="PIRSR600823-2"/>
    </source>
</evidence>
<evidence type="ECO:0000256" key="15">
    <source>
        <dbReference type="PIRSR" id="PIRSR600823-3"/>
    </source>
</evidence>
<keyword evidence="10 15" id="KW-0408">Iron</keyword>
<keyword evidence="8 15" id="KW-0106">Calcium</keyword>
<keyword evidence="7 18" id="KW-0732">Signal</keyword>
<dbReference type="GO" id="GO:0005576">
    <property type="term" value="C:extracellular region"/>
    <property type="evidence" value="ECO:0007669"/>
    <property type="project" value="UniProtKB-SubCell"/>
</dbReference>
<accession>A0AAV9DPR6</accession>
<dbReference type="InterPro" id="IPR000823">
    <property type="entry name" value="Peroxidase_pln"/>
</dbReference>
<dbReference type="GO" id="GO:0046872">
    <property type="term" value="F:metal ion binding"/>
    <property type="evidence" value="ECO:0007669"/>
    <property type="project" value="UniProtKB-UniRule"/>
</dbReference>
<feature type="binding site" evidence="15">
    <location>
        <position position="250"/>
    </location>
    <ligand>
        <name>Ca(2+)</name>
        <dbReference type="ChEBI" id="CHEBI:29108"/>
        <label>2</label>
    </ligand>
</feature>
<dbReference type="PRINTS" id="PR00461">
    <property type="entry name" value="PLPEROXIDASE"/>
</dbReference>
<keyword evidence="4 18" id="KW-0575">Peroxidase</keyword>